<dbReference type="GeneID" id="9828851"/>
<dbReference type="CTD" id="9828851"/>
<dbReference type="Proteomes" id="UP000483820">
    <property type="component" value="Chromosome IV"/>
</dbReference>
<dbReference type="AlphaFoldDB" id="E3M6T4"/>
<evidence type="ECO:0000313" key="2">
    <source>
        <dbReference type="EMBL" id="EFO93202.1"/>
    </source>
</evidence>
<dbReference type="EMBL" id="DS268426">
    <property type="protein sequence ID" value="EFO93202.1"/>
    <property type="molecule type" value="Genomic_DNA"/>
</dbReference>
<feature type="signal peptide" evidence="1">
    <location>
        <begin position="1"/>
        <end position="18"/>
    </location>
</feature>
<dbReference type="eggNOG" id="ENOG502TG3U">
    <property type="taxonomic scope" value="Eukaryota"/>
</dbReference>
<feature type="chain" id="PRO_5015089591" description="Secreted protein" evidence="1">
    <location>
        <begin position="19"/>
        <end position="168"/>
    </location>
</feature>
<evidence type="ECO:0000313" key="4">
    <source>
        <dbReference type="Proteomes" id="UP000008281"/>
    </source>
</evidence>
<dbReference type="FunCoup" id="E3M6T4">
    <property type="interactions" value="1080"/>
</dbReference>
<dbReference type="KEGG" id="crq:GCK72_014707"/>
<evidence type="ECO:0000313" key="3">
    <source>
        <dbReference type="EMBL" id="KAF1758249.1"/>
    </source>
</evidence>
<dbReference type="RefSeq" id="XP_003108402.1">
    <property type="nucleotide sequence ID" value="XM_003108354.1"/>
</dbReference>
<dbReference type="OMA" id="YAVHQIM"/>
<sequence length="168" mass="19567">MHLRVLFLSLALFGAVCSADRASNYAVHQIMNIVEKSIPSRDTTAILYLMDPSFNYSMCGYEGNLNTFKGYLEVQMNSLMDLKFLVDYDNSEIKSEDDMEVLTFHVDTQALYNDRSRVEGGAVVTAIKKKYQPIFYLSHIHQQCRVTAKRHHRLYRLFTNENLYDYKK</sequence>
<dbReference type="EMBL" id="WUAV01000004">
    <property type="protein sequence ID" value="KAF1758249.1"/>
    <property type="molecule type" value="Genomic_DNA"/>
</dbReference>
<dbReference type="HOGENOM" id="CLU_1587998_0_0_1"/>
<proteinExistence type="predicted"/>
<reference evidence="3 5" key="2">
    <citation type="submission" date="2019-12" db="EMBL/GenBank/DDBJ databases">
        <title>Chromosome-level assembly of the Caenorhabditis remanei genome.</title>
        <authorList>
            <person name="Teterina A.A."/>
            <person name="Willis J.H."/>
            <person name="Phillips P.C."/>
        </authorList>
    </citation>
    <scope>NUCLEOTIDE SEQUENCE [LARGE SCALE GENOMIC DNA]</scope>
    <source>
        <strain evidence="3 5">PX506</strain>
        <tissue evidence="3">Whole organism</tissue>
    </source>
</reference>
<evidence type="ECO:0000313" key="5">
    <source>
        <dbReference type="Proteomes" id="UP000483820"/>
    </source>
</evidence>
<gene>
    <name evidence="2" type="ORF">CRE_10016</name>
    <name evidence="3" type="ORF">GCK72_014707</name>
</gene>
<protein>
    <recommendedName>
        <fullName evidence="6">Secreted protein</fullName>
    </recommendedName>
</protein>
<evidence type="ECO:0000256" key="1">
    <source>
        <dbReference type="SAM" id="SignalP"/>
    </source>
</evidence>
<keyword evidence="1" id="KW-0732">Signal</keyword>
<organism evidence="4">
    <name type="scientific">Caenorhabditis remanei</name>
    <name type="common">Caenorhabditis vulgaris</name>
    <dbReference type="NCBI Taxonomy" id="31234"/>
    <lineage>
        <taxon>Eukaryota</taxon>
        <taxon>Metazoa</taxon>
        <taxon>Ecdysozoa</taxon>
        <taxon>Nematoda</taxon>
        <taxon>Chromadorea</taxon>
        <taxon>Rhabditida</taxon>
        <taxon>Rhabditina</taxon>
        <taxon>Rhabditomorpha</taxon>
        <taxon>Rhabditoidea</taxon>
        <taxon>Rhabditidae</taxon>
        <taxon>Peloderinae</taxon>
        <taxon>Caenorhabditis</taxon>
    </lineage>
</organism>
<accession>E3M6T4</accession>
<dbReference type="OrthoDB" id="5786871at2759"/>
<reference evidence="2" key="1">
    <citation type="submission" date="2007-07" db="EMBL/GenBank/DDBJ databases">
        <title>PCAP assembly of the Caenorhabditis remanei genome.</title>
        <authorList>
            <consortium name="The Caenorhabditis remanei Sequencing Consortium"/>
            <person name="Wilson R.K."/>
        </authorList>
    </citation>
    <scope>NUCLEOTIDE SEQUENCE [LARGE SCALE GENOMIC DNA]</scope>
    <source>
        <strain evidence="2">PB4641</strain>
    </source>
</reference>
<keyword evidence="4" id="KW-1185">Reference proteome</keyword>
<dbReference type="Proteomes" id="UP000008281">
    <property type="component" value="Unassembled WGS sequence"/>
</dbReference>
<name>E3M6T4_CAERE</name>
<evidence type="ECO:0008006" key="6">
    <source>
        <dbReference type="Google" id="ProtNLM"/>
    </source>
</evidence>